<organism evidence="9 10">
    <name type="scientific">Pelagomonas calceolata</name>
    <dbReference type="NCBI Taxonomy" id="35677"/>
    <lineage>
        <taxon>Eukaryota</taxon>
        <taxon>Sar</taxon>
        <taxon>Stramenopiles</taxon>
        <taxon>Ochrophyta</taxon>
        <taxon>Pelagophyceae</taxon>
        <taxon>Pelagomonadales</taxon>
        <taxon>Pelagomonadaceae</taxon>
        <taxon>Pelagomonas</taxon>
    </lineage>
</organism>
<dbReference type="Pfam" id="PF14807">
    <property type="entry name" value="AP4E_app_platf"/>
    <property type="match status" value="1"/>
</dbReference>
<dbReference type="PANTHER" id="PTHR22780">
    <property type="entry name" value="ADAPTIN, ALPHA/GAMMA/EPSILON"/>
    <property type="match status" value="1"/>
</dbReference>
<keyword evidence="5" id="KW-0168">Coated pit</keyword>
<evidence type="ECO:0000256" key="4">
    <source>
        <dbReference type="ARBA" id="ARBA00023136"/>
    </source>
</evidence>
<dbReference type="GO" id="GO:0006886">
    <property type="term" value="P:intracellular protein transport"/>
    <property type="evidence" value="ECO:0007669"/>
    <property type="project" value="UniProtKB-UniRule"/>
</dbReference>
<evidence type="ECO:0000259" key="8">
    <source>
        <dbReference type="SMART" id="SM01356"/>
    </source>
</evidence>
<dbReference type="SUPFAM" id="SSF48371">
    <property type="entry name" value="ARM repeat"/>
    <property type="match status" value="1"/>
</dbReference>
<evidence type="ECO:0000256" key="1">
    <source>
        <dbReference type="ARBA" id="ARBA00004184"/>
    </source>
</evidence>
<dbReference type="GO" id="GO:0072583">
    <property type="term" value="P:clathrin-dependent endocytosis"/>
    <property type="evidence" value="ECO:0007669"/>
    <property type="project" value="InterPro"/>
</dbReference>
<feature type="compositionally biased region" description="Acidic residues" evidence="7">
    <location>
        <begin position="640"/>
        <end position="652"/>
    </location>
</feature>
<dbReference type="SMART" id="SM01356">
    <property type="entry name" value="AP4E_app_platf"/>
    <property type="match status" value="1"/>
</dbReference>
<evidence type="ECO:0000256" key="2">
    <source>
        <dbReference type="ARBA" id="ARBA00022448"/>
    </source>
</evidence>
<evidence type="ECO:0000313" key="9">
    <source>
        <dbReference type="EMBL" id="CAH0374453.1"/>
    </source>
</evidence>
<comment type="caution">
    <text evidence="9">The sequence shown here is derived from an EMBL/GenBank/DDBJ whole genome shotgun (WGS) entry which is preliminary data.</text>
</comment>
<feature type="compositionally biased region" description="Basic and acidic residues" evidence="7">
    <location>
        <begin position="757"/>
        <end position="766"/>
    </location>
</feature>
<keyword evidence="4 5" id="KW-0472">Membrane</keyword>
<feature type="compositionally biased region" description="Low complexity" evidence="7">
    <location>
        <begin position="740"/>
        <end position="753"/>
    </location>
</feature>
<dbReference type="InterPro" id="IPR002553">
    <property type="entry name" value="Clathrin/coatomer_adapt-like_N"/>
</dbReference>
<feature type="region of interest" description="Disordered" evidence="7">
    <location>
        <begin position="873"/>
        <end position="903"/>
    </location>
</feature>
<evidence type="ECO:0000256" key="7">
    <source>
        <dbReference type="SAM" id="MobiDB-lite"/>
    </source>
</evidence>
<protein>
    <recommendedName>
        <fullName evidence="5">AP-2 complex subunit alpha</fullName>
    </recommendedName>
</protein>
<dbReference type="InterPro" id="IPR017104">
    <property type="entry name" value="AP2_complex_asu"/>
</dbReference>
<dbReference type="Gene3D" id="1.25.10.10">
    <property type="entry name" value="Leucine-rich Repeat Variant"/>
    <property type="match status" value="1"/>
</dbReference>
<evidence type="ECO:0000256" key="3">
    <source>
        <dbReference type="ARBA" id="ARBA00022927"/>
    </source>
</evidence>
<accession>A0A8J2SL67</accession>
<feature type="domain" description="AP-4 complex subunit epsilon-1 C-terminal" evidence="8">
    <location>
        <begin position="880"/>
        <end position="986"/>
    </location>
</feature>
<dbReference type="GO" id="GO:0035615">
    <property type="term" value="F:clathrin adaptor activity"/>
    <property type="evidence" value="ECO:0007669"/>
    <property type="project" value="InterPro"/>
</dbReference>
<dbReference type="Proteomes" id="UP000789595">
    <property type="component" value="Unassembled WGS sequence"/>
</dbReference>
<dbReference type="InterPro" id="IPR050840">
    <property type="entry name" value="Adaptor_Complx_Large_Subunit"/>
</dbReference>
<keyword evidence="5" id="KW-0254">Endocytosis</keyword>
<evidence type="ECO:0000313" key="10">
    <source>
        <dbReference type="Proteomes" id="UP000789595"/>
    </source>
</evidence>
<comment type="subcellular location">
    <subcellularLocation>
        <location evidence="1">Endomembrane system</location>
        <topology evidence="1">Peripheral membrane protein</topology>
    </subcellularLocation>
    <subcellularLocation>
        <location evidence="5">Membrane</location>
        <location evidence="5">Coated pit</location>
    </subcellularLocation>
</comment>
<reference evidence="9" key="1">
    <citation type="submission" date="2021-11" db="EMBL/GenBank/DDBJ databases">
        <authorList>
            <consortium name="Genoscope - CEA"/>
            <person name="William W."/>
        </authorList>
    </citation>
    <scope>NUCLEOTIDE SEQUENCE</scope>
</reference>
<evidence type="ECO:0000256" key="5">
    <source>
        <dbReference type="PIRNR" id="PIRNR037091"/>
    </source>
</evidence>
<keyword evidence="3 5" id="KW-0653">Protein transport</keyword>
<feature type="region of interest" description="Disordered" evidence="7">
    <location>
        <begin position="633"/>
        <end position="766"/>
    </location>
</feature>
<dbReference type="GO" id="GO:0030122">
    <property type="term" value="C:AP-2 adaptor complex"/>
    <property type="evidence" value="ECO:0007669"/>
    <property type="project" value="InterPro"/>
</dbReference>
<dbReference type="InterPro" id="IPR028269">
    <property type="entry name" value="AP4E1_C"/>
</dbReference>
<comment type="function">
    <text evidence="5">Adaptins are components of the adaptor complexes which link clathrin to receptors in coated vesicles. Clathrin-associated protein complexes are believed to interact with the cytoplasmic tails of membrane proteins, leading to their selection and concentration.</text>
</comment>
<proteinExistence type="inferred from homology"/>
<dbReference type="OrthoDB" id="29308at2759"/>
<evidence type="ECO:0000256" key="6">
    <source>
        <dbReference type="PIRSR" id="PIRSR037091-1"/>
    </source>
</evidence>
<comment type="similarity">
    <text evidence="5">Belongs to the adaptor complexes large subunit family.</text>
</comment>
<feature type="compositionally biased region" description="Pro residues" evidence="7">
    <location>
        <begin position="804"/>
        <end position="815"/>
    </location>
</feature>
<feature type="compositionally biased region" description="Low complexity" evidence="7">
    <location>
        <begin position="780"/>
        <end position="803"/>
    </location>
</feature>
<gene>
    <name evidence="9" type="ORF">PECAL_4P17320</name>
</gene>
<feature type="compositionally biased region" description="Pro residues" evidence="7">
    <location>
        <begin position="825"/>
        <end position="837"/>
    </location>
</feature>
<name>A0A8J2SL67_9STRA</name>
<keyword evidence="10" id="KW-1185">Reference proteome</keyword>
<feature type="binding site" evidence="6">
    <location>
        <position position="43"/>
    </location>
    <ligand>
        <name>a 1,2-diacyl-sn-glycero-3-phospho-(1D-myo-inositol-3,4,5-trisphosphate)</name>
        <dbReference type="ChEBI" id="CHEBI:57836"/>
    </ligand>
</feature>
<dbReference type="PIRSF" id="PIRSF037091">
    <property type="entry name" value="AP2_complex_alpha"/>
    <property type="match status" value="1"/>
</dbReference>
<dbReference type="EMBL" id="CAKKNE010000004">
    <property type="protein sequence ID" value="CAH0374453.1"/>
    <property type="molecule type" value="Genomic_DNA"/>
</dbReference>
<dbReference type="InterPro" id="IPR011989">
    <property type="entry name" value="ARM-like"/>
</dbReference>
<sequence>MASMMSAHLSKDFFDLVKAIGESKSKQQEDRIISDEVQTLKKKMPEAKISRKKMKEFLVRLIYVEMLGHDAAFGYIRAIELAASKNLIQKRVGYLCSGLCLSPDHEFRFMLVNQLQQDMTSSNFLEVAAALGATIRLATTDMIPPLLAHVVKLLQHDRELVRKKTVMVLHRFHRLDASAVSHLGPQMRRTLCDKDPSVMAASLCLLHAQITEKPLGFKELVPSFVSILKQIVEHRLPRDFDYHRMPAPWAQLRLLRILALLGRADQSTSEGMYEVLGDVIRRADTGINVGYAIVYECVRTVTTIYPNNNLLDEAARAIARFLGSENHNLKYLGITGLAQVVEQHPKYAAEHQLAVIDCLSSVDDTLKRKTLDLLYRMMNPVNVEFIASKLVESLEQSTDDFLRRALVSRLCTAAERFAPSNAWYVATIVRVMELAGELVPNEVAQQMLSLVAEGGEEGDADALRADAVDRFVGMLHREVVPDGLFHVLAWVLGEFAQLSSESASVAEAIATLAADDARLKGAPRARELLLTALIKLAAQSDDINTKAALRSLAERFASSSNIELQQRALEALNLLDASTEDSGLLEDALPYDASLEDPLDGVVTGEGEDRNGGDALGFLDRFVASALNAGAAPYQKPVDDENETESESEEETSNFKFEAYAEPQKPGRRVQQTSYPMGDSTENDEEIARRLQEAEYANQPPQRTTARGGNAIGSGGGLAAASGPWGAPRQPVAPTPAAPRPAAAPTQQQRAPTPTEPEEKTAEQAEKERMAAALFGGVGAATAAAPRRAPRKASNASSRQASRSPPPPAPPPAPEPSLLDLGAPEEPPAPAPPPPPVSDLLGDLSAPAPAPVPPPSTASDPFAAFDGLSLTEATPSTAFAPEKLTTADFGGRWGPTKHEKRAEVSLTPTQTTPDAVAAGLAKVGAVLVEAIPATRELILAATHTPTAAICLWHVKLLATSAALVTVRSPNPEVARLALEASVGALSSSA</sequence>
<dbReference type="Pfam" id="PF01602">
    <property type="entry name" value="Adaptin_N"/>
    <property type="match status" value="1"/>
</dbReference>
<feature type="region of interest" description="Disordered" evidence="7">
    <location>
        <begin position="780"/>
        <end position="860"/>
    </location>
</feature>
<dbReference type="InterPro" id="IPR016024">
    <property type="entry name" value="ARM-type_fold"/>
</dbReference>
<feature type="compositionally biased region" description="Low complexity" evidence="7">
    <location>
        <begin position="719"/>
        <end position="730"/>
    </location>
</feature>
<keyword evidence="2 5" id="KW-0813">Transport</keyword>
<dbReference type="AlphaFoldDB" id="A0A8J2SL67"/>